<feature type="domain" description="Penicillin-binding protein transpeptidase" evidence="2">
    <location>
        <begin position="323"/>
        <end position="579"/>
    </location>
</feature>
<dbReference type="GO" id="GO:0071555">
    <property type="term" value="P:cell wall organization"/>
    <property type="evidence" value="ECO:0007669"/>
    <property type="project" value="TreeGrafter"/>
</dbReference>
<reference evidence="4 5" key="1">
    <citation type="submission" date="2018-07" db="EMBL/GenBank/DDBJ databases">
        <title>Genome sequence of Rhodococcus rhodnii ATCC 35071 from Rhodnius prolixus.</title>
        <authorList>
            <person name="Patel V."/>
            <person name="Vogel K.J."/>
        </authorList>
    </citation>
    <scope>NUCLEOTIDE SEQUENCE [LARGE SCALE GENOMIC DNA]</scope>
    <source>
        <strain evidence="4 5">ATCC 35071</strain>
    </source>
</reference>
<name>A0A6P2CCD6_9NOCA</name>
<dbReference type="AlphaFoldDB" id="A0A6P2CCD6"/>
<dbReference type="GO" id="GO:0008658">
    <property type="term" value="F:penicillin binding"/>
    <property type="evidence" value="ECO:0007669"/>
    <property type="project" value="InterPro"/>
</dbReference>
<keyword evidence="1" id="KW-0732">Signal</keyword>
<dbReference type="GO" id="GO:0005886">
    <property type="term" value="C:plasma membrane"/>
    <property type="evidence" value="ECO:0007669"/>
    <property type="project" value="TreeGrafter"/>
</dbReference>
<feature type="signal peptide" evidence="1">
    <location>
        <begin position="1"/>
        <end position="26"/>
    </location>
</feature>
<dbReference type="PANTHER" id="PTHR30627">
    <property type="entry name" value="PEPTIDOGLYCAN D,D-TRANSPEPTIDASE"/>
    <property type="match status" value="1"/>
</dbReference>
<protein>
    <submittedName>
        <fullName evidence="4">Penicillin-binding protein</fullName>
    </submittedName>
</protein>
<dbReference type="GO" id="GO:0046677">
    <property type="term" value="P:response to antibiotic"/>
    <property type="evidence" value="ECO:0007669"/>
    <property type="project" value="InterPro"/>
</dbReference>
<dbReference type="PROSITE" id="PS51257">
    <property type="entry name" value="PROKAR_LIPOPROTEIN"/>
    <property type="match status" value="1"/>
</dbReference>
<dbReference type="InterPro" id="IPR012338">
    <property type="entry name" value="Beta-lactam/transpept-like"/>
</dbReference>
<organism evidence="4 5">
    <name type="scientific">Rhodococcus rhodnii</name>
    <dbReference type="NCBI Taxonomy" id="38312"/>
    <lineage>
        <taxon>Bacteria</taxon>
        <taxon>Bacillati</taxon>
        <taxon>Actinomycetota</taxon>
        <taxon>Actinomycetes</taxon>
        <taxon>Mycobacteriales</taxon>
        <taxon>Nocardiaceae</taxon>
        <taxon>Rhodococcus</taxon>
    </lineage>
</organism>
<evidence type="ECO:0000259" key="2">
    <source>
        <dbReference type="Pfam" id="PF00905"/>
    </source>
</evidence>
<gene>
    <name evidence="4" type="ORF">DW322_06910</name>
</gene>
<dbReference type="InterPro" id="IPR050515">
    <property type="entry name" value="Beta-lactam/transpept"/>
</dbReference>
<dbReference type="InterPro" id="IPR007887">
    <property type="entry name" value="MecA_N"/>
</dbReference>
<evidence type="ECO:0000313" key="4">
    <source>
        <dbReference type="EMBL" id="TXG89992.1"/>
    </source>
</evidence>
<feature type="domain" description="NTF2-like N-terminal transpeptidase" evidence="3">
    <location>
        <begin position="33"/>
        <end position="140"/>
    </location>
</feature>
<proteinExistence type="predicted"/>
<dbReference type="Proteomes" id="UP000471120">
    <property type="component" value="Unassembled WGS sequence"/>
</dbReference>
<dbReference type="InterPro" id="IPR001460">
    <property type="entry name" value="PCN-bd_Tpept"/>
</dbReference>
<feature type="chain" id="PRO_5038482608" evidence="1">
    <location>
        <begin position="27"/>
        <end position="593"/>
    </location>
</feature>
<dbReference type="Gene3D" id="3.40.710.10">
    <property type="entry name" value="DD-peptidase/beta-lactamase superfamily"/>
    <property type="match status" value="1"/>
</dbReference>
<dbReference type="GO" id="GO:0071972">
    <property type="term" value="F:peptidoglycan L,D-transpeptidase activity"/>
    <property type="evidence" value="ECO:0007669"/>
    <property type="project" value="TreeGrafter"/>
</dbReference>
<dbReference type="PANTHER" id="PTHR30627:SF24">
    <property type="entry name" value="PENICILLIN-BINDING PROTEIN 4B"/>
    <property type="match status" value="1"/>
</dbReference>
<evidence type="ECO:0000313" key="5">
    <source>
        <dbReference type="Proteomes" id="UP000471120"/>
    </source>
</evidence>
<comment type="caution">
    <text evidence="4">The sequence shown here is derived from an EMBL/GenBank/DDBJ whole genome shotgun (WGS) entry which is preliminary data.</text>
</comment>
<sequence>MIGRVRTSRVLAGTLTGAIAAALLTACGGDSGPEQLAEQFADALVRDDAAAAAGLTTDPAAATETISALFAGLGTSGVYSPANVAETDDGATFDLDAAWNFGSAPAGGERLWEYTTNARATDTPEGWRIDWDPAVLAPGASDTTTLRYTPTSGTPAPVLTEDGRALMSQQTVTLVQYDQTTDLGSLAGILSTVVPTITPESLAGSLADAQGAPATAVALRESDLAPIRDRLAPLSGIVLVPQARLLTDDKDLSSPLFGGITDEWQRRADEAAGWAVQSVAQDGTATTIAGEEGRDVPALRTTLDLGRQQAAQQSVAAEGRQAALVAIRPSTGEIVAMAQNDPAAALGPIALTGLYPPGSTFKTVTTAAALGSGEVTPDTVLPCPGTENIEGRQIPNDDNFDLGAVPLHTAFAQSCNTTMGRLAVGMEPDRLQQTALSLGLGIDYTTPALTTVTGSVPPADTPAARVETAIGQGAVTASPFGMALVAAAIANGTPPAPSILAGEQGTADQTPAPLDPAVLADVREMMRETVANGTASSLARYPDLLGKTGTAEDGTGSAHGWFVGIRGDLAFAVFVADGDSSAPALQIAGSFLE</sequence>
<evidence type="ECO:0000259" key="3">
    <source>
        <dbReference type="Pfam" id="PF05223"/>
    </source>
</evidence>
<evidence type="ECO:0000256" key="1">
    <source>
        <dbReference type="SAM" id="SignalP"/>
    </source>
</evidence>
<dbReference type="RefSeq" id="WP_010838373.1">
    <property type="nucleotide sequence ID" value="NZ_QRCM01000001.1"/>
</dbReference>
<dbReference type="Pfam" id="PF05223">
    <property type="entry name" value="MecA_N"/>
    <property type="match status" value="1"/>
</dbReference>
<dbReference type="EMBL" id="QRCM01000001">
    <property type="protein sequence ID" value="TXG89992.1"/>
    <property type="molecule type" value="Genomic_DNA"/>
</dbReference>
<dbReference type="SUPFAM" id="SSF56601">
    <property type="entry name" value="beta-lactamase/transpeptidase-like"/>
    <property type="match status" value="1"/>
</dbReference>
<dbReference type="Pfam" id="PF00905">
    <property type="entry name" value="Transpeptidase"/>
    <property type="match status" value="1"/>
</dbReference>
<accession>A0A6P2CCD6</accession>